<evidence type="ECO:0000256" key="5">
    <source>
        <dbReference type="ARBA" id="ARBA00037300"/>
    </source>
</evidence>
<dbReference type="AlphaFoldDB" id="N1JBG1"/>
<dbReference type="InterPro" id="IPR006984">
    <property type="entry name" value="Fcf1/UTP23"/>
</dbReference>
<dbReference type="HOGENOM" id="CLU_053567_1_0_1"/>
<evidence type="ECO:0000256" key="7">
    <source>
        <dbReference type="ARBA" id="ARBA00076388"/>
    </source>
</evidence>
<organism evidence="10 11">
    <name type="scientific">Blumeria graminis f. sp. hordei (strain DH14)</name>
    <name type="common">Barley powdery mildew</name>
    <name type="synonym">Oidium monilioides f. sp. hordei</name>
    <dbReference type="NCBI Taxonomy" id="546991"/>
    <lineage>
        <taxon>Eukaryota</taxon>
        <taxon>Fungi</taxon>
        <taxon>Dikarya</taxon>
        <taxon>Ascomycota</taxon>
        <taxon>Pezizomycotina</taxon>
        <taxon>Leotiomycetes</taxon>
        <taxon>Erysiphales</taxon>
        <taxon>Erysiphaceae</taxon>
        <taxon>Blumeria</taxon>
        <taxon>Blumeria hordei</taxon>
    </lineage>
</organism>
<dbReference type="InterPro" id="IPR057776">
    <property type="entry name" value="UTP23_sensor"/>
</dbReference>
<evidence type="ECO:0000256" key="8">
    <source>
        <dbReference type="SAM" id="MobiDB-lite"/>
    </source>
</evidence>
<dbReference type="InterPro" id="IPR029060">
    <property type="entry name" value="PIN-like_dom_sf"/>
</dbReference>
<protein>
    <recommendedName>
        <fullName evidence="7">U three protein 23</fullName>
    </recommendedName>
</protein>
<evidence type="ECO:0000313" key="10">
    <source>
        <dbReference type="EMBL" id="CCU78816.1"/>
    </source>
</evidence>
<keyword evidence="2" id="KW-0690">Ribosome biogenesis</keyword>
<dbReference type="Proteomes" id="UP000015441">
    <property type="component" value="Unassembled WGS sequence"/>
</dbReference>
<dbReference type="Pfam" id="PF24779">
    <property type="entry name" value="UTP23_sensor"/>
    <property type="match status" value="1"/>
</dbReference>
<dbReference type="Pfam" id="PF04900">
    <property type="entry name" value="Fcf1"/>
    <property type="match status" value="1"/>
</dbReference>
<dbReference type="STRING" id="546991.N1JBG1"/>
<evidence type="ECO:0000256" key="4">
    <source>
        <dbReference type="ARBA" id="ARBA00023242"/>
    </source>
</evidence>
<comment type="caution">
    <text evidence="10">The sequence shown here is derived from an EMBL/GenBank/DDBJ whole genome shotgun (WGS) entry which is preliminary data.</text>
</comment>
<feature type="compositionally biased region" description="Basic and acidic residues" evidence="8">
    <location>
        <begin position="191"/>
        <end position="206"/>
    </location>
</feature>
<dbReference type="GO" id="GO:0032040">
    <property type="term" value="C:small-subunit processome"/>
    <property type="evidence" value="ECO:0007669"/>
    <property type="project" value="InterPro"/>
</dbReference>
<comment type="similarity">
    <text evidence="6">Belongs to the UTP23/FCF1 family. UTP23 subfamily.</text>
</comment>
<evidence type="ECO:0000259" key="9">
    <source>
        <dbReference type="Pfam" id="PF24779"/>
    </source>
</evidence>
<dbReference type="Gene3D" id="3.40.50.1010">
    <property type="entry name" value="5'-nuclease"/>
    <property type="match status" value="1"/>
</dbReference>
<dbReference type="EMBL" id="CAUH01004099">
    <property type="protein sequence ID" value="CCU78816.1"/>
    <property type="molecule type" value="Genomic_DNA"/>
</dbReference>
<dbReference type="OrthoDB" id="25675at2759"/>
<comment type="function">
    <text evidence="5">Involved in rRNA-processing and ribosome biogenesis.</text>
</comment>
<comment type="subcellular location">
    <subcellularLocation>
        <location evidence="1">Nucleus</location>
        <location evidence="1">Nucleolus</location>
    </subcellularLocation>
</comment>
<evidence type="ECO:0000256" key="6">
    <source>
        <dbReference type="ARBA" id="ARBA00038503"/>
    </source>
</evidence>
<sequence>MRGKRSKQYKKLMQQYGLNFGFREPYQVILDADIIKDASKFKMDLVGGLERTLHGKVKPMITQCSMRHLYATSIEPGMSYIIDTAKTYERRRCGHLPADYPVPLSSEACITSVVDPKNTLQNKHRYIVASQDLDVRKAMRDIAGVPLVYIHRSVMIMEPMATKTSEIRQKEEQGKFRSGLKTGNKSLKRKRDGEEEYPKNCEDKTSQKKANWGTKGPNPLAVKKSKKKNEKDSVEVKLIEGKNDNQSTEPKMDQNKDTELTLKKKRIRKHKPVSNNETPNITSSHERLLFVPGNAQSSPKEDTIRIFYSPVLMSKMRAFYYVMPTDVGKD</sequence>
<dbReference type="CDD" id="cd09865">
    <property type="entry name" value="PIN_ScUtp23p-like"/>
    <property type="match status" value="1"/>
</dbReference>
<dbReference type="PANTHER" id="PTHR12416">
    <property type="entry name" value="RRNA-PROCESSING PROTEIN UTP23 HOMOLOG"/>
    <property type="match status" value="1"/>
</dbReference>
<reference evidence="10 11" key="1">
    <citation type="journal article" date="2010" name="Science">
        <title>Genome expansion and gene loss in powdery mildew fungi reveal tradeoffs in extreme parasitism.</title>
        <authorList>
            <person name="Spanu P.D."/>
            <person name="Abbott J.C."/>
            <person name="Amselem J."/>
            <person name="Burgis T.A."/>
            <person name="Soanes D.M."/>
            <person name="Stueber K."/>
            <person name="Ver Loren van Themaat E."/>
            <person name="Brown J.K.M."/>
            <person name="Butcher S.A."/>
            <person name="Gurr S.J."/>
            <person name="Lebrun M.-H."/>
            <person name="Ridout C.J."/>
            <person name="Schulze-Lefert P."/>
            <person name="Talbot N.J."/>
            <person name="Ahmadinejad N."/>
            <person name="Ametz C."/>
            <person name="Barton G.R."/>
            <person name="Benjdia M."/>
            <person name="Bidzinski P."/>
            <person name="Bindschedler L.V."/>
            <person name="Both M."/>
            <person name="Brewer M.T."/>
            <person name="Cadle-Davidson L."/>
            <person name="Cadle-Davidson M.M."/>
            <person name="Collemare J."/>
            <person name="Cramer R."/>
            <person name="Frenkel O."/>
            <person name="Godfrey D."/>
            <person name="Harriman J."/>
            <person name="Hoede C."/>
            <person name="King B.C."/>
            <person name="Klages S."/>
            <person name="Kleemann J."/>
            <person name="Knoll D."/>
            <person name="Koti P.S."/>
            <person name="Kreplak J."/>
            <person name="Lopez-Ruiz F.J."/>
            <person name="Lu X."/>
            <person name="Maekawa T."/>
            <person name="Mahanil S."/>
            <person name="Micali C."/>
            <person name="Milgroom M.G."/>
            <person name="Montana G."/>
            <person name="Noir S."/>
            <person name="O'Connell R.J."/>
            <person name="Oberhaensli S."/>
            <person name="Parlange F."/>
            <person name="Pedersen C."/>
            <person name="Quesneville H."/>
            <person name="Reinhardt R."/>
            <person name="Rott M."/>
            <person name="Sacristan S."/>
            <person name="Schmidt S.M."/>
            <person name="Schoen M."/>
            <person name="Skamnioti P."/>
            <person name="Sommer H."/>
            <person name="Stephens A."/>
            <person name="Takahara H."/>
            <person name="Thordal-Christensen H."/>
            <person name="Vigouroux M."/>
            <person name="Wessling R."/>
            <person name="Wicker T."/>
            <person name="Panstruga R."/>
        </authorList>
    </citation>
    <scope>NUCLEOTIDE SEQUENCE [LARGE SCALE GENOMIC DNA]</scope>
    <source>
        <strain evidence="10">DH14</strain>
    </source>
</reference>
<feature type="region of interest" description="Disordered" evidence="8">
    <location>
        <begin position="165"/>
        <end position="256"/>
    </location>
</feature>
<dbReference type="FunFam" id="3.40.50.1010:FF:000006">
    <property type="entry name" value="rRNA-processing protein UTP23 homolog"/>
    <property type="match status" value="1"/>
</dbReference>
<dbReference type="GO" id="GO:0006364">
    <property type="term" value="P:rRNA processing"/>
    <property type="evidence" value="ECO:0007669"/>
    <property type="project" value="UniProtKB-KW"/>
</dbReference>
<dbReference type="FunCoup" id="N1JBG1">
    <property type="interactions" value="985"/>
</dbReference>
<keyword evidence="11" id="KW-1185">Reference proteome</keyword>
<dbReference type="InParanoid" id="N1JBG1"/>
<evidence type="ECO:0000256" key="3">
    <source>
        <dbReference type="ARBA" id="ARBA00022552"/>
    </source>
</evidence>
<dbReference type="eggNOG" id="KOG3164">
    <property type="taxonomic scope" value="Eukaryota"/>
</dbReference>
<name>N1JBG1_BLUG1</name>
<evidence type="ECO:0000256" key="2">
    <source>
        <dbReference type="ARBA" id="ARBA00022517"/>
    </source>
</evidence>
<dbReference type="SUPFAM" id="SSF88723">
    <property type="entry name" value="PIN domain-like"/>
    <property type="match status" value="1"/>
</dbReference>
<feature type="compositionally biased region" description="Basic and acidic residues" evidence="8">
    <location>
        <begin position="165"/>
        <end position="175"/>
    </location>
</feature>
<keyword evidence="3" id="KW-0698">rRNA processing</keyword>
<proteinExistence type="inferred from homology"/>
<keyword evidence="4" id="KW-0539">Nucleus</keyword>
<feature type="compositionally biased region" description="Basic and acidic residues" evidence="8">
    <location>
        <begin position="229"/>
        <end position="243"/>
    </location>
</feature>
<accession>N1JBG1</accession>
<evidence type="ECO:0000313" key="11">
    <source>
        <dbReference type="Proteomes" id="UP000015441"/>
    </source>
</evidence>
<gene>
    <name evidence="10" type="ORF">BGHDH14_bgh02201</name>
</gene>
<feature type="domain" description="UTP23 sensor motif region" evidence="9">
    <location>
        <begin position="208"/>
        <end position="227"/>
    </location>
</feature>
<evidence type="ECO:0000256" key="1">
    <source>
        <dbReference type="ARBA" id="ARBA00004604"/>
    </source>
</evidence>